<keyword evidence="6" id="KW-0325">Glycoprotein</keyword>
<keyword evidence="3" id="KW-0732">Signal</keyword>
<dbReference type="GO" id="GO:0005201">
    <property type="term" value="F:extracellular matrix structural constituent"/>
    <property type="evidence" value="ECO:0007669"/>
    <property type="project" value="TreeGrafter"/>
</dbReference>
<keyword evidence="7" id="KW-1133">Transmembrane helix</keyword>
<sequence length="333" mass="38054">MTDTQESVDIDQITNYQRFGFLGRLLNSFIAREWFTCGIIAAVVVVGALYHHHSINSLGARFETTVEKMLDKREKGSRAFIAEAIKTIESNMARKLEEAIKTSETNMVGKFDMIRRLSVQKNCVELYKSGKITSGVSTINPDGIGPDFEVFCDQKTAGGGWTMIQKRLDGSVDFNRSWFDYKNGFGDLNGELWLGLDKIHRLTKSPSKLRVDLEDFDGNTAYAEYDLFQVANQSKKYQLSIETYSGTAGDSLLRHHGYLFTTKDQDNDSYEGNCAKRHKGGWWYSSCHSSNLNGFYYHGKHISFADGVNWFHWKGYYYSVKRAEMKIRPVEFQ</sequence>
<evidence type="ECO:0000256" key="5">
    <source>
        <dbReference type="ARBA" id="ARBA00023157"/>
    </source>
</evidence>
<protein>
    <submittedName>
        <fullName evidence="9">Fibrinogen C domain-containing protein 1</fullName>
    </submittedName>
</protein>
<gene>
    <name evidence="9" type="primary">Fibcd1</name>
    <name evidence="9" type="ORF">AWC38_SpisGene23677</name>
</gene>
<dbReference type="GO" id="GO:0030674">
    <property type="term" value="F:protein-macromolecule adaptor activity"/>
    <property type="evidence" value="ECO:0007669"/>
    <property type="project" value="TreeGrafter"/>
</dbReference>
<dbReference type="InterPro" id="IPR002181">
    <property type="entry name" value="Fibrinogen_a/b/g_C_dom"/>
</dbReference>
<name>A0A2B4R206_STYPI</name>
<keyword evidence="4" id="KW-0175">Coiled coil</keyword>
<keyword evidence="5" id="KW-1015">Disulfide bond</keyword>
<keyword evidence="7" id="KW-0812">Transmembrane</keyword>
<evidence type="ECO:0000256" key="1">
    <source>
        <dbReference type="ARBA" id="ARBA00004613"/>
    </source>
</evidence>
<dbReference type="InterPro" id="IPR014716">
    <property type="entry name" value="Fibrinogen_a/b/g_C_1"/>
</dbReference>
<dbReference type="SUPFAM" id="SSF56496">
    <property type="entry name" value="Fibrinogen C-terminal domain-like"/>
    <property type="match status" value="1"/>
</dbReference>
<accession>A0A2B4R206</accession>
<keyword evidence="10" id="KW-1185">Reference proteome</keyword>
<proteinExistence type="predicted"/>
<dbReference type="PANTHER" id="PTHR47221">
    <property type="entry name" value="FIBRINOGEN ALPHA CHAIN"/>
    <property type="match status" value="1"/>
</dbReference>
<dbReference type="InterPro" id="IPR037579">
    <property type="entry name" value="FIB_ANG-like"/>
</dbReference>
<organism evidence="9 10">
    <name type="scientific">Stylophora pistillata</name>
    <name type="common">Smooth cauliflower coral</name>
    <dbReference type="NCBI Taxonomy" id="50429"/>
    <lineage>
        <taxon>Eukaryota</taxon>
        <taxon>Metazoa</taxon>
        <taxon>Cnidaria</taxon>
        <taxon>Anthozoa</taxon>
        <taxon>Hexacorallia</taxon>
        <taxon>Scleractinia</taxon>
        <taxon>Astrocoeniina</taxon>
        <taxon>Pocilloporidae</taxon>
        <taxon>Stylophora</taxon>
    </lineage>
</organism>
<comment type="caution">
    <text evidence="9">The sequence shown here is derived from an EMBL/GenBank/DDBJ whole genome shotgun (WGS) entry which is preliminary data.</text>
</comment>
<keyword evidence="7" id="KW-0472">Membrane</keyword>
<dbReference type="FunFam" id="3.90.215.10:FF:000001">
    <property type="entry name" value="Tenascin isoform 1"/>
    <property type="match status" value="1"/>
</dbReference>
<dbReference type="InterPro" id="IPR036056">
    <property type="entry name" value="Fibrinogen-like_C"/>
</dbReference>
<evidence type="ECO:0000313" key="10">
    <source>
        <dbReference type="Proteomes" id="UP000225706"/>
    </source>
</evidence>
<dbReference type="AlphaFoldDB" id="A0A2B4R206"/>
<dbReference type="GO" id="GO:0005577">
    <property type="term" value="C:fibrinogen complex"/>
    <property type="evidence" value="ECO:0007669"/>
    <property type="project" value="TreeGrafter"/>
</dbReference>
<dbReference type="PROSITE" id="PS00514">
    <property type="entry name" value="FIBRINOGEN_C_1"/>
    <property type="match status" value="1"/>
</dbReference>
<evidence type="ECO:0000259" key="8">
    <source>
        <dbReference type="PROSITE" id="PS51406"/>
    </source>
</evidence>
<dbReference type="Pfam" id="PF00147">
    <property type="entry name" value="Fibrinogen_C"/>
    <property type="match status" value="1"/>
</dbReference>
<evidence type="ECO:0000256" key="2">
    <source>
        <dbReference type="ARBA" id="ARBA00022525"/>
    </source>
</evidence>
<evidence type="ECO:0000256" key="4">
    <source>
        <dbReference type="ARBA" id="ARBA00023054"/>
    </source>
</evidence>
<dbReference type="CDD" id="cd00087">
    <property type="entry name" value="FReD"/>
    <property type="match status" value="1"/>
</dbReference>
<dbReference type="GO" id="GO:0034116">
    <property type="term" value="P:positive regulation of heterotypic cell-cell adhesion"/>
    <property type="evidence" value="ECO:0007669"/>
    <property type="project" value="TreeGrafter"/>
</dbReference>
<evidence type="ECO:0000256" key="6">
    <source>
        <dbReference type="ARBA" id="ARBA00023180"/>
    </source>
</evidence>
<dbReference type="OrthoDB" id="7735550at2759"/>
<reference evidence="10" key="1">
    <citation type="journal article" date="2017" name="bioRxiv">
        <title>Comparative analysis of the genomes of Stylophora pistillata and Acropora digitifera provides evidence for extensive differences between species of corals.</title>
        <authorList>
            <person name="Voolstra C.R."/>
            <person name="Li Y."/>
            <person name="Liew Y.J."/>
            <person name="Baumgarten S."/>
            <person name="Zoccola D."/>
            <person name="Flot J.-F."/>
            <person name="Tambutte S."/>
            <person name="Allemand D."/>
            <person name="Aranda M."/>
        </authorList>
    </citation>
    <scope>NUCLEOTIDE SEQUENCE [LARGE SCALE GENOMIC DNA]</scope>
</reference>
<keyword evidence="2" id="KW-0964">Secreted</keyword>
<dbReference type="Gene3D" id="3.90.215.10">
    <property type="entry name" value="Gamma Fibrinogen, chain A, domain 1"/>
    <property type="match status" value="1"/>
</dbReference>
<feature type="transmembrane region" description="Helical" evidence="7">
    <location>
        <begin position="34"/>
        <end position="52"/>
    </location>
</feature>
<evidence type="ECO:0000256" key="7">
    <source>
        <dbReference type="SAM" id="Phobius"/>
    </source>
</evidence>
<dbReference type="InterPro" id="IPR020837">
    <property type="entry name" value="Fibrinogen_CS"/>
</dbReference>
<evidence type="ECO:0000256" key="3">
    <source>
        <dbReference type="ARBA" id="ARBA00022729"/>
    </source>
</evidence>
<dbReference type="NCBIfam" id="NF040941">
    <property type="entry name" value="GGGWT_bact"/>
    <property type="match status" value="1"/>
</dbReference>
<dbReference type="Proteomes" id="UP000225706">
    <property type="component" value="Unassembled WGS sequence"/>
</dbReference>
<comment type="subcellular location">
    <subcellularLocation>
        <location evidence="1">Secreted</location>
    </subcellularLocation>
</comment>
<dbReference type="PANTHER" id="PTHR47221:SF6">
    <property type="entry name" value="FIBRINOGEN ALPHA CHAIN"/>
    <property type="match status" value="1"/>
</dbReference>
<dbReference type="EMBL" id="LSMT01001406">
    <property type="protein sequence ID" value="PFX12384.1"/>
    <property type="molecule type" value="Genomic_DNA"/>
</dbReference>
<feature type="domain" description="Fibrinogen C-terminal" evidence="8">
    <location>
        <begin position="114"/>
        <end position="331"/>
    </location>
</feature>
<evidence type="ECO:0000313" key="9">
    <source>
        <dbReference type="EMBL" id="PFX12384.1"/>
    </source>
</evidence>
<dbReference type="SMART" id="SM00186">
    <property type="entry name" value="FBG"/>
    <property type="match status" value="1"/>
</dbReference>
<dbReference type="PROSITE" id="PS51406">
    <property type="entry name" value="FIBRINOGEN_C_2"/>
    <property type="match status" value="1"/>
</dbReference>